<proteinExistence type="predicted"/>
<dbReference type="HOGENOM" id="CLU_2218273_0_0_11"/>
<dbReference type="OrthoDB" id="5188825at2"/>
<evidence type="ECO:0000313" key="1">
    <source>
        <dbReference type="EMBL" id="CCM62311.1"/>
    </source>
</evidence>
<organism evidence="1 2">
    <name type="scientific">Candidatus Neomicrothrix parvicella RN1</name>
    <dbReference type="NCBI Taxonomy" id="1229780"/>
    <lineage>
        <taxon>Bacteria</taxon>
        <taxon>Bacillati</taxon>
        <taxon>Actinomycetota</taxon>
        <taxon>Acidimicrobiia</taxon>
        <taxon>Acidimicrobiales</taxon>
        <taxon>Microthrixaceae</taxon>
        <taxon>Candidatus Neomicrothrix</taxon>
    </lineage>
</organism>
<evidence type="ECO:0000313" key="2">
    <source>
        <dbReference type="Proteomes" id="UP000018291"/>
    </source>
</evidence>
<name>R4YZ95_9ACTN</name>
<keyword evidence="2" id="KW-1185">Reference proteome</keyword>
<accession>R4YZ95</accession>
<sequence length="106" mass="11389">MIKSSCENCGDFRATPSAVTSWIDEDGAPLWAVLNCPSCNRVIVRPGNDALTSVLDALGAPQRVLAAPVESLDVDAADARPFVPSDLNTFRDLLNSDEAFIRELGR</sequence>
<comment type="caution">
    <text evidence="1">The sequence shown here is derived from an EMBL/GenBank/DDBJ whole genome shotgun (WGS) entry which is preliminary data.</text>
</comment>
<reference evidence="1 2" key="1">
    <citation type="journal article" date="2013" name="ISME J.">
        <title>Metabolic model for the filamentous 'Candidatus Microthrix parvicella' based on genomic and metagenomic analyses.</title>
        <authorList>
            <person name="Jon McIlroy S."/>
            <person name="Kristiansen R."/>
            <person name="Albertsen M."/>
            <person name="Michael Karst S."/>
            <person name="Rossetti S."/>
            <person name="Lund Nielsen J."/>
            <person name="Tandoi V."/>
            <person name="James Seviour R."/>
            <person name="Nielsen P.H."/>
        </authorList>
    </citation>
    <scope>NUCLEOTIDE SEQUENCE [LARGE SCALE GENOMIC DNA]</scope>
    <source>
        <strain evidence="1 2">RN1</strain>
    </source>
</reference>
<dbReference type="AlphaFoldDB" id="R4YZ95"/>
<protein>
    <submittedName>
        <fullName evidence="1">Uncharacterized protein</fullName>
    </submittedName>
</protein>
<dbReference type="EMBL" id="CANL01000002">
    <property type="protein sequence ID" value="CCM62311.1"/>
    <property type="molecule type" value="Genomic_DNA"/>
</dbReference>
<dbReference type="Proteomes" id="UP000018291">
    <property type="component" value="Unassembled WGS sequence"/>
</dbReference>
<dbReference type="STRING" id="1229780.BN381_100198"/>
<gene>
    <name evidence="1" type="ORF">BN381_100198</name>
</gene>
<dbReference type="RefSeq" id="WP_012223571.1">
    <property type="nucleotide sequence ID" value="NZ_HG422565.1"/>
</dbReference>